<dbReference type="SUPFAM" id="SSF52540">
    <property type="entry name" value="P-loop containing nucleoside triphosphate hydrolases"/>
    <property type="match status" value="1"/>
</dbReference>
<protein>
    <recommendedName>
        <fullName evidence="6">Elongation factor G, mitochondrial</fullName>
        <shortName evidence="6">EF-Gmt</shortName>
    </recommendedName>
    <alternativeName>
        <fullName evidence="6">Elongation factor G 1, mitochondrial</fullName>
        <shortName evidence="6">mEF-G 1</shortName>
    </alternativeName>
    <alternativeName>
        <fullName evidence="6">Elongation factor G1</fullName>
    </alternativeName>
</protein>
<dbReference type="InterPro" id="IPR020568">
    <property type="entry name" value="Ribosomal_Su5_D2-typ_SF"/>
</dbReference>
<dbReference type="Pfam" id="PF03764">
    <property type="entry name" value="EFG_IV"/>
    <property type="match status" value="1"/>
</dbReference>
<dbReference type="InterPro" id="IPR000640">
    <property type="entry name" value="EFG_V-like"/>
</dbReference>
<dbReference type="FunFam" id="3.40.50.300:FF:000029">
    <property type="entry name" value="Elongation factor G"/>
    <property type="match status" value="1"/>
</dbReference>
<feature type="binding site" evidence="6">
    <location>
        <begin position="99"/>
        <end position="106"/>
    </location>
    <ligand>
        <name>GTP</name>
        <dbReference type="ChEBI" id="CHEBI:37565"/>
    </ligand>
</feature>
<evidence type="ECO:0000256" key="1">
    <source>
        <dbReference type="ARBA" id="ARBA00005870"/>
    </source>
</evidence>
<dbReference type="SUPFAM" id="SSF54211">
    <property type="entry name" value="Ribosomal protein S5 domain 2-like"/>
    <property type="match status" value="1"/>
</dbReference>
<dbReference type="InterPro" id="IPR009022">
    <property type="entry name" value="EFG_III"/>
</dbReference>
<dbReference type="GO" id="GO:0070125">
    <property type="term" value="P:mitochondrial translational elongation"/>
    <property type="evidence" value="ECO:0000318"/>
    <property type="project" value="GO_Central"/>
</dbReference>
<evidence type="ECO:0000256" key="5">
    <source>
        <dbReference type="ARBA" id="ARBA00023134"/>
    </source>
</evidence>
<dbReference type="OrthoDB" id="198619at2759"/>
<evidence type="ECO:0000313" key="9">
    <source>
        <dbReference type="Proteomes" id="UP000054558"/>
    </source>
</evidence>
<dbReference type="Gene3D" id="3.30.70.870">
    <property type="entry name" value="Elongation Factor G (Translational Gtpase), domain 3"/>
    <property type="match status" value="1"/>
</dbReference>
<dbReference type="GO" id="GO:0005525">
    <property type="term" value="F:GTP binding"/>
    <property type="evidence" value="ECO:0007669"/>
    <property type="project" value="UniProtKB-UniRule"/>
</dbReference>
<proteinExistence type="inferred from homology"/>
<evidence type="ECO:0000256" key="3">
    <source>
        <dbReference type="ARBA" id="ARBA00022768"/>
    </source>
</evidence>
<dbReference type="InterPro" id="IPR009000">
    <property type="entry name" value="Transl_B-barrel_sf"/>
</dbReference>
<dbReference type="SUPFAM" id="SSF54980">
    <property type="entry name" value="EF-G C-terminal domain-like"/>
    <property type="match status" value="2"/>
</dbReference>
<dbReference type="CDD" id="cd04091">
    <property type="entry name" value="mtEFG1_II_like"/>
    <property type="match status" value="1"/>
</dbReference>
<keyword evidence="3 6" id="KW-0251">Elongation factor</keyword>
<dbReference type="CDD" id="cd01434">
    <property type="entry name" value="EFG_mtEFG1_IV"/>
    <property type="match status" value="1"/>
</dbReference>
<dbReference type="FunFam" id="2.40.30.10:FF:000022">
    <property type="entry name" value="Elongation factor G, mitochondrial"/>
    <property type="match status" value="1"/>
</dbReference>
<dbReference type="InterPro" id="IPR005517">
    <property type="entry name" value="Transl_elong_EFG/EF2_IV"/>
</dbReference>
<gene>
    <name evidence="8" type="ORF">KFL_000200070</name>
</gene>
<feature type="binding site" evidence="6">
    <location>
        <begin position="220"/>
        <end position="223"/>
    </location>
    <ligand>
        <name>GTP</name>
        <dbReference type="ChEBI" id="CHEBI:37565"/>
    </ligand>
</feature>
<accession>A0A1Y1HJX8</accession>
<comment type="subcellular location">
    <subcellularLocation>
        <location evidence="6">Mitochondrion</location>
    </subcellularLocation>
</comment>
<dbReference type="Pfam" id="PF03144">
    <property type="entry name" value="GTP_EFTU_D2"/>
    <property type="match status" value="1"/>
</dbReference>
<dbReference type="GO" id="GO:0003746">
    <property type="term" value="F:translation elongation factor activity"/>
    <property type="evidence" value="ECO:0000318"/>
    <property type="project" value="GO_Central"/>
</dbReference>
<dbReference type="InterPro" id="IPR014721">
    <property type="entry name" value="Ribsml_uS5_D2-typ_fold_subgr"/>
</dbReference>
<dbReference type="Pfam" id="PF00679">
    <property type="entry name" value="EFG_C"/>
    <property type="match status" value="1"/>
</dbReference>
<dbReference type="Pfam" id="PF00009">
    <property type="entry name" value="GTP_EFTU"/>
    <property type="match status" value="1"/>
</dbReference>
<dbReference type="PANTHER" id="PTHR43636:SF2">
    <property type="entry name" value="ELONGATION FACTOR G, MITOCHONDRIAL"/>
    <property type="match status" value="1"/>
</dbReference>
<evidence type="ECO:0000256" key="4">
    <source>
        <dbReference type="ARBA" id="ARBA00022917"/>
    </source>
</evidence>
<dbReference type="PROSITE" id="PS51722">
    <property type="entry name" value="G_TR_2"/>
    <property type="match status" value="1"/>
</dbReference>
<dbReference type="SMART" id="SM00838">
    <property type="entry name" value="EFG_C"/>
    <property type="match status" value="1"/>
</dbReference>
<reference evidence="8 9" key="1">
    <citation type="journal article" date="2014" name="Nat. Commun.">
        <title>Klebsormidium flaccidum genome reveals primary factors for plant terrestrial adaptation.</title>
        <authorList>
            <person name="Hori K."/>
            <person name="Maruyama F."/>
            <person name="Fujisawa T."/>
            <person name="Togashi T."/>
            <person name="Yamamoto N."/>
            <person name="Seo M."/>
            <person name="Sato S."/>
            <person name="Yamada T."/>
            <person name="Mori H."/>
            <person name="Tajima N."/>
            <person name="Moriyama T."/>
            <person name="Ikeuchi M."/>
            <person name="Watanabe M."/>
            <person name="Wada H."/>
            <person name="Kobayashi K."/>
            <person name="Saito M."/>
            <person name="Masuda T."/>
            <person name="Sasaki-Sekimoto Y."/>
            <person name="Mashiguchi K."/>
            <person name="Awai K."/>
            <person name="Shimojima M."/>
            <person name="Masuda S."/>
            <person name="Iwai M."/>
            <person name="Nobusawa T."/>
            <person name="Narise T."/>
            <person name="Kondo S."/>
            <person name="Saito H."/>
            <person name="Sato R."/>
            <person name="Murakawa M."/>
            <person name="Ihara Y."/>
            <person name="Oshima-Yamada Y."/>
            <person name="Ohtaka K."/>
            <person name="Satoh M."/>
            <person name="Sonobe K."/>
            <person name="Ishii M."/>
            <person name="Ohtani R."/>
            <person name="Kanamori-Sato M."/>
            <person name="Honoki R."/>
            <person name="Miyazaki D."/>
            <person name="Mochizuki H."/>
            <person name="Umetsu J."/>
            <person name="Higashi K."/>
            <person name="Shibata D."/>
            <person name="Kamiya Y."/>
            <person name="Sato N."/>
            <person name="Nakamura Y."/>
            <person name="Tabata S."/>
            <person name="Ida S."/>
            <person name="Kurokawa K."/>
            <person name="Ohta H."/>
        </authorList>
    </citation>
    <scope>NUCLEOTIDE SEQUENCE [LARGE SCALE GENOMIC DNA]</scope>
    <source>
        <strain evidence="8 9">NIES-2285</strain>
    </source>
</reference>
<name>A0A1Y1HJX8_KLENI</name>
<evidence type="ECO:0000259" key="7">
    <source>
        <dbReference type="PROSITE" id="PS51722"/>
    </source>
</evidence>
<sequence length="795" mass="87700">MMGRVGARGLFGILGRVQNLRCTSHHSNAGTGQIASGLERTVANASGDLSGLFCRELSSGSVSGRSIRVRGFASLAALKDEKEAWRSEMEKIRNIGISAHIDSGKTTLTERILFYTGRIHEIHEVRGKDGVGAKMDSMELEREKGITIQSAATHCTWGDNQINIIDTPGHVDFTIEVERALRVLDGAVLVLCSVGGVQSQSITVDRQMKRYSVPRVAFINKLDRAGADPWRVINQLRTKLRHNCAAVQVPIGLENELEGLVDLIDMKAYSFDGASGETIRERPIPAGMQALCEEKRTELIEKLAEVDEDMAEKFLGEEKVDAHMLQAAIRRATLSLEFTPVFMGSAFKNKGVQLLLDGVIDFLPAPTEVENHALDQNREEAKVPLTSSPSGPLVGLAFKLEEGRFGQLTYMRIYEGSLRKGEFITNCVTGKKVKVPRLVRMHSDDMEDVSEARGGDIVAMFGVDCASGDTFTDGSVKYTMTSMNVPDPVMSLAITPTNREGSTNFSRALNWFQKEDLSKSFSRALNRFQKEDPTFRVSLDPDSGQTIISGMGELHLDIYVERLKREYKVEATVGKPQVNFRESVTRRAEFDYLHKKQSGGQGQFGRVIGYLEPLPRDHPKKVEFVNEIIGQVLTPSWVAACEKGFLEAANSGTLIGHPVEYVRICLTDAASHAVDSSELAFKLASVYAFRQCYSKASPIILEPLMNVEIKAPQEFQGAVVSGVNRRKGLIVGSETEGDDVVINAHVPLNNMFGYSTDLRSTTQGKGEFTMEYMDHQPVTRDVQEQLVKAHSQASE</sequence>
<dbReference type="SUPFAM" id="SSF50447">
    <property type="entry name" value="Translation proteins"/>
    <property type="match status" value="1"/>
</dbReference>
<dbReference type="Proteomes" id="UP000054558">
    <property type="component" value="Unassembled WGS sequence"/>
</dbReference>
<dbReference type="Gene3D" id="3.30.230.10">
    <property type="match status" value="1"/>
</dbReference>
<dbReference type="GO" id="GO:0003924">
    <property type="term" value="F:GTPase activity"/>
    <property type="evidence" value="ECO:0000318"/>
    <property type="project" value="GO_Central"/>
</dbReference>
<evidence type="ECO:0000313" key="8">
    <source>
        <dbReference type="EMBL" id="GAQ78855.1"/>
    </source>
</evidence>
<dbReference type="InterPro" id="IPR005225">
    <property type="entry name" value="Small_GTP-bd"/>
</dbReference>
<dbReference type="CDD" id="cd01886">
    <property type="entry name" value="EF-G"/>
    <property type="match status" value="1"/>
</dbReference>
<dbReference type="InterPro" id="IPR035647">
    <property type="entry name" value="EFG_III/V"/>
</dbReference>
<feature type="domain" description="Tr-type G" evidence="7">
    <location>
        <begin position="90"/>
        <end position="367"/>
    </location>
</feature>
<dbReference type="Gene3D" id="3.30.70.240">
    <property type="match status" value="1"/>
</dbReference>
<dbReference type="InterPro" id="IPR027417">
    <property type="entry name" value="P-loop_NTPase"/>
</dbReference>
<dbReference type="InterPro" id="IPR041095">
    <property type="entry name" value="EFG_II"/>
</dbReference>
<comment type="function">
    <text evidence="6">Mitochondrial GTPase that catalyzes the GTP-dependent ribosomal translocation step during translation elongation. During this step, the ribosome changes from the pre-translocational (PRE) to the post-translocational (POST) state as the newly formed A-site-bound peptidyl-tRNA and P-site-bound deacylated tRNA move to the P and E sites, respectively. Catalyzes the coordinated movement of the two tRNA molecules, the mRNA and conformational changes in the ribosome.</text>
</comment>
<comment type="pathway">
    <text evidence="6">Protein biosynthesis; polypeptide chain elongation.</text>
</comment>
<dbReference type="InterPro" id="IPR000795">
    <property type="entry name" value="T_Tr_GTP-bd_dom"/>
</dbReference>
<dbReference type="EMBL" id="DF236969">
    <property type="protein sequence ID" value="GAQ78855.1"/>
    <property type="molecule type" value="Genomic_DNA"/>
</dbReference>
<evidence type="ECO:0000256" key="6">
    <source>
        <dbReference type="HAMAP-Rule" id="MF_03061"/>
    </source>
</evidence>
<dbReference type="InterPro" id="IPR031157">
    <property type="entry name" value="G_TR_CS"/>
</dbReference>
<dbReference type="HAMAP" id="MF_00054_B">
    <property type="entry name" value="EF_G_EF_2_B"/>
    <property type="match status" value="1"/>
</dbReference>
<dbReference type="InterPro" id="IPR004161">
    <property type="entry name" value="EFTu-like_2"/>
</dbReference>
<dbReference type="SMART" id="SM00889">
    <property type="entry name" value="EFG_IV"/>
    <property type="match status" value="1"/>
</dbReference>
<dbReference type="FunFam" id="3.30.70.240:FF:000001">
    <property type="entry name" value="Elongation factor G"/>
    <property type="match status" value="1"/>
</dbReference>
<feature type="binding site" evidence="6">
    <location>
        <begin position="166"/>
        <end position="170"/>
    </location>
    <ligand>
        <name>GTP</name>
        <dbReference type="ChEBI" id="CHEBI:37565"/>
    </ligand>
</feature>
<dbReference type="Gene3D" id="2.40.30.10">
    <property type="entry name" value="Translation factors"/>
    <property type="match status" value="1"/>
</dbReference>
<dbReference type="UniPathway" id="UPA00345"/>
<dbReference type="OMA" id="TEYIPSC"/>
<dbReference type="PROSITE" id="PS00301">
    <property type="entry name" value="G_TR_1"/>
    <property type="match status" value="1"/>
</dbReference>
<dbReference type="PRINTS" id="PR00315">
    <property type="entry name" value="ELONGATNFCT"/>
</dbReference>
<comment type="similarity">
    <text evidence="1">Belongs to the TRAFAC class translation factor GTPase superfamily. Classic translation factor GTPase family. EF-G/EF-2 subfamily.</text>
</comment>
<evidence type="ECO:0000256" key="2">
    <source>
        <dbReference type="ARBA" id="ARBA00022741"/>
    </source>
</evidence>
<dbReference type="GO" id="GO:0005739">
    <property type="term" value="C:mitochondrion"/>
    <property type="evidence" value="ECO:0000318"/>
    <property type="project" value="GO_Central"/>
</dbReference>
<dbReference type="Gene3D" id="3.40.50.300">
    <property type="entry name" value="P-loop containing nucleotide triphosphate hydrolases"/>
    <property type="match status" value="1"/>
</dbReference>
<keyword evidence="4 6" id="KW-0648">Protein biosynthesis</keyword>
<keyword evidence="9" id="KW-1185">Reference proteome</keyword>
<dbReference type="FunFam" id="3.30.70.870:FF:000001">
    <property type="entry name" value="Elongation factor G"/>
    <property type="match status" value="1"/>
</dbReference>
<dbReference type="NCBIfam" id="TIGR00484">
    <property type="entry name" value="EF-G"/>
    <property type="match status" value="1"/>
</dbReference>
<dbReference type="PANTHER" id="PTHR43636">
    <property type="entry name" value="ELONGATION FACTOR G, MITOCHONDRIAL"/>
    <property type="match status" value="1"/>
</dbReference>
<organism evidence="8 9">
    <name type="scientific">Klebsormidium nitens</name>
    <name type="common">Green alga</name>
    <name type="synonym">Ulothrix nitens</name>
    <dbReference type="NCBI Taxonomy" id="105231"/>
    <lineage>
        <taxon>Eukaryota</taxon>
        <taxon>Viridiplantae</taxon>
        <taxon>Streptophyta</taxon>
        <taxon>Klebsormidiophyceae</taxon>
        <taxon>Klebsormidiales</taxon>
        <taxon>Klebsormidiaceae</taxon>
        <taxon>Klebsormidium</taxon>
    </lineage>
</organism>
<keyword evidence="6" id="KW-0496">Mitochondrion</keyword>
<dbReference type="STRING" id="105231.A0A1Y1HJX8"/>
<dbReference type="InterPro" id="IPR047872">
    <property type="entry name" value="EFG_IV"/>
</dbReference>
<dbReference type="Pfam" id="PF14492">
    <property type="entry name" value="EFG_III"/>
    <property type="match status" value="1"/>
</dbReference>
<dbReference type="InterPro" id="IPR004540">
    <property type="entry name" value="Transl_elong_EFG/EF2"/>
</dbReference>
<dbReference type="CDD" id="cd16262">
    <property type="entry name" value="EFG_III"/>
    <property type="match status" value="1"/>
</dbReference>
<keyword evidence="5 6" id="KW-0342">GTP-binding</keyword>
<keyword evidence="2 6" id="KW-0547">Nucleotide-binding</keyword>
<dbReference type="AlphaFoldDB" id="A0A1Y1HJX8"/>
<comment type="similarity">
    <text evidence="6">Belongs to the GTP-binding elongation factor family. EF-G/EF-2 subfamily.</text>
</comment>
<dbReference type="NCBIfam" id="TIGR00231">
    <property type="entry name" value="small_GTP"/>
    <property type="match status" value="1"/>
</dbReference>